<dbReference type="PANTHER" id="PTHR46401">
    <property type="entry name" value="GLYCOSYLTRANSFERASE WBBK-RELATED"/>
    <property type="match status" value="1"/>
</dbReference>
<accession>A0A412WYG7</accession>
<dbReference type="PANTHER" id="PTHR46401:SF2">
    <property type="entry name" value="GLYCOSYLTRANSFERASE WBBK-RELATED"/>
    <property type="match status" value="1"/>
</dbReference>
<comment type="caution">
    <text evidence="4">The sequence shown here is derived from an EMBL/GenBank/DDBJ whole genome shotgun (WGS) entry which is preliminary data.</text>
</comment>
<dbReference type="Pfam" id="PF13439">
    <property type="entry name" value="Glyco_transf_4"/>
    <property type="match status" value="1"/>
</dbReference>
<proteinExistence type="predicted"/>
<organism evidence="4 5">
    <name type="scientific">Butyricimonas virosa</name>
    <dbReference type="NCBI Taxonomy" id="544645"/>
    <lineage>
        <taxon>Bacteria</taxon>
        <taxon>Pseudomonadati</taxon>
        <taxon>Bacteroidota</taxon>
        <taxon>Bacteroidia</taxon>
        <taxon>Bacteroidales</taxon>
        <taxon>Odoribacteraceae</taxon>
        <taxon>Butyricimonas</taxon>
    </lineage>
</organism>
<dbReference type="AlphaFoldDB" id="A0A412WYG7"/>
<dbReference type="CDD" id="cd03801">
    <property type="entry name" value="GT4_PimA-like"/>
    <property type="match status" value="1"/>
</dbReference>
<evidence type="ECO:0000313" key="5">
    <source>
        <dbReference type="Proteomes" id="UP000283589"/>
    </source>
</evidence>
<feature type="domain" description="Glycosyl transferase family 1" evidence="2">
    <location>
        <begin position="206"/>
        <end position="352"/>
    </location>
</feature>
<keyword evidence="1 4" id="KW-0808">Transferase</keyword>
<dbReference type="Proteomes" id="UP000283589">
    <property type="component" value="Unassembled WGS sequence"/>
</dbReference>
<dbReference type="InterPro" id="IPR028098">
    <property type="entry name" value="Glyco_trans_4-like_N"/>
</dbReference>
<name>A0A412WYG7_9BACT</name>
<reference evidence="4 5" key="1">
    <citation type="submission" date="2018-08" db="EMBL/GenBank/DDBJ databases">
        <title>A genome reference for cultivated species of the human gut microbiota.</title>
        <authorList>
            <person name="Zou Y."/>
            <person name="Xue W."/>
            <person name="Luo G."/>
        </authorList>
    </citation>
    <scope>NUCLEOTIDE SEQUENCE [LARGE SCALE GENOMIC DNA]</scope>
    <source>
        <strain evidence="4 5">AF14-49</strain>
    </source>
</reference>
<dbReference type="GO" id="GO:0016757">
    <property type="term" value="F:glycosyltransferase activity"/>
    <property type="evidence" value="ECO:0007669"/>
    <property type="project" value="InterPro"/>
</dbReference>
<dbReference type="RefSeq" id="WP_118260892.1">
    <property type="nucleotide sequence ID" value="NZ_CALBWO010000058.1"/>
</dbReference>
<dbReference type="Gene3D" id="3.40.50.2000">
    <property type="entry name" value="Glycogen Phosphorylase B"/>
    <property type="match status" value="2"/>
</dbReference>
<dbReference type="InterPro" id="IPR001296">
    <property type="entry name" value="Glyco_trans_1"/>
</dbReference>
<gene>
    <name evidence="4" type="ORF">DWW18_13190</name>
</gene>
<evidence type="ECO:0000256" key="1">
    <source>
        <dbReference type="ARBA" id="ARBA00022679"/>
    </source>
</evidence>
<dbReference type="SUPFAM" id="SSF53756">
    <property type="entry name" value="UDP-Glycosyltransferase/glycogen phosphorylase"/>
    <property type="match status" value="1"/>
</dbReference>
<evidence type="ECO:0000313" key="4">
    <source>
        <dbReference type="EMBL" id="RGV32727.1"/>
    </source>
</evidence>
<sequence>MHVLHIVDSYGGTEVYKNLFMALDSLGIKQTIFVPLNASNHNRIGNHLIDFQVSGSKIIYSTALKSYHKFLYQFKISTILKVITSYINIDEIDLIHAATLCVNGAVAHELNKRYRIPYICAVRNTDMELYYKYFRWRINYFFKIFKGASQVIFICPQYQRKFVQERVPFVYKKNAEKKVVNIPNGVDPLFLNDRVLDLPNLSGAIHIIFASAFVKGKGLKEIILAIAMLRDKGYNIDIRAVGRGLPFRNENKKYLQEIETIANQYDWVHLENYMNKRDLKMLFRESHIFVMPSKPETFGLVYVEALTQNLPIVYAKGQGFDGYFSEGYVGYHVEAFNVVDIANKIELIITEYDDIVERIARIDLKEQFSWGKIAQKYYNIYKSIVGK</sequence>
<dbReference type="Pfam" id="PF00534">
    <property type="entry name" value="Glycos_transf_1"/>
    <property type="match status" value="1"/>
</dbReference>
<feature type="domain" description="Glycosyltransferase subfamily 4-like N-terminal" evidence="3">
    <location>
        <begin position="14"/>
        <end position="188"/>
    </location>
</feature>
<dbReference type="EMBL" id="QRZA01000018">
    <property type="protein sequence ID" value="RGV32727.1"/>
    <property type="molecule type" value="Genomic_DNA"/>
</dbReference>
<evidence type="ECO:0000259" key="3">
    <source>
        <dbReference type="Pfam" id="PF13439"/>
    </source>
</evidence>
<evidence type="ECO:0000259" key="2">
    <source>
        <dbReference type="Pfam" id="PF00534"/>
    </source>
</evidence>
<protein>
    <submittedName>
        <fullName evidence="4">Glycosyltransferase</fullName>
    </submittedName>
</protein>